<evidence type="ECO:0000313" key="1">
    <source>
        <dbReference type="Proteomes" id="UP000025227"/>
    </source>
</evidence>
<protein>
    <submittedName>
        <fullName evidence="2">Conjugative transposon protein TraM</fullName>
    </submittedName>
</protein>
<accession>A0A7I5EEL2</accession>
<keyword evidence="1" id="KW-1185">Reference proteome</keyword>
<reference evidence="2" key="1">
    <citation type="submission" date="2020-12" db="UniProtKB">
        <authorList>
            <consortium name="WormBaseParasite"/>
        </authorList>
    </citation>
    <scope>IDENTIFICATION</scope>
    <source>
        <strain evidence="2">MHco3</strain>
    </source>
</reference>
<dbReference type="AlphaFoldDB" id="A0A7I5EEL2"/>
<dbReference type="OrthoDB" id="429521at2759"/>
<evidence type="ECO:0000313" key="2">
    <source>
        <dbReference type="WBParaSite" id="HCON_00182000-00001"/>
    </source>
</evidence>
<name>A0A7I5EEL2_HAECO</name>
<sequence>MALASFLINEGSTLANEIVSNLYVENIMMQAETPEEAIQNYTESKKLFEKIVMNLREYVSNSHEVNSRIPEIDKLQGTSMKILGVNYNTEQKFVLYRNEFPDDGGNNQKKT</sequence>
<dbReference type="Proteomes" id="UP000025227">
    <property type="component" value="Unplaced"/>
</dbReference>
<dbReference type="WBParaSite" id="HCON_00182000-00001">
    <property type="protein sequence ID" value="HCON_00182000-00001"/>
    <property type="gene ID" value="HCON_00182000"/>
</dbReference>
<organism evidence="1 2">
    <name type="scientific">Haemonchus contortus</name>
    <name type="common">Barber pole worm</name>
    <dbReference type="NCBI Taxonomy" id="6289"/>
    <lineage>
        <taxon>Eukaryota</taxon>
        <taxon>Metazoa</taxon>
        <taxon>Ecdysozoa</taxon>
        <taxon>Nematoda</taxon>
        <taxon>Chromadorea</taxon>
        <taxon>Rhabditida</taxon>
        <taxon>Rhabditina</taxon>
        <taxon>Rhabditomorpha</taxon>
        <taxon>Strongyloidea</taxon>
        <taxon>Trichostrongylidae</taxon>
        <taxon>Haemonchus</taxon>
    </lineage>
</organism>
<dbReference type="OMA" id="VENIMMQ"/>
<proteinExistence type="predicted"/>